<dbReference type="GO" id="GO:0046872">
    <property type="term" value="F:metal ion binding"/>
    <property type="evidence" value="ECO:0007669"/>
    <property type="project" value="UniProtKB-KW"/>
</dbReference>
<dbReference type="CDD" id="cd09280">
    <property type="entry name" value="RNase_HI_eukaryote_like"/>
    <property type="match status" value="1"/>
</dbReference>
<accession>G0PFZ4</accession>
<dbReference type="InterPro" id="IPR050092">
    <property type="entry name" value="RNase_H"/>
</dbReference>
<dbReference type="InterPro" id="IPR036397">
    <property type="entry name" value="RNaseH_sf"/>
</dbReference>
<evidence type="ECO:0000259" key="2">
    <source>
        <dbReference type="PROSITE" id="PS50879"/>
    </source>
</evidence>
<keyword evidence="4" id="KW-1185">Reference proteome</keyword>
<dbReference type="Gene3D" id="3.30.420.10">
    <property type="entry name" value="Ribonuclease H-like superfamily/Ribonuclease H"/>
    <property type="match status" value="2"/>
</dbReference>
<dbReference type="InterPro" id="IPR012337">
    <property type="entry name" value="RNaseH-like_sf"/>
</dbReference>
<dbReference type="OrthoDB" id="90239at2759"/>
<dbReference type="PANTHER" id="PTHR10642">
    <property type="entry name" value="RIBONUCLEASE H1"/>
    <property type="match status" value="1"/>
</dbReference>
<reference evidence="4" key="1">
    <citation type="submission" date="2011-07" db="EMBL/GenBank/DDBJ databases">
        <authorList>
            <consortium name="Caenorhabditis brenneri Sequencing and Analysis Consortium"/>
            <person name="Wilson R.K."/>
        </authorList>
    </citation>
    <scope>NUCLEOTIDE SEQUENCE [LARGE SCALE GENOMIC DNA]</scope>
    <source>
        <strain evidence="4">PB2801</strain>
    </source>
</reference>
<name>G0PFZ4_CAEBE</name>
<dbReference type="SUPFAM" id="SSF53098">
    <property type="entry name" value="Ribonuclease H-like"/>
    <property type="match status" value="2"/>
</dbReference>
<dbReference type="HOGENOM" id="CLU_720084_0_0_1"/>
<dbReference type="InParanoid" id="G0PFZ4"/>
<proteinExistence type="inferred from homology"/>
<dbReference type="InterPro" id="IPR002156">
    <property type="entry name" value="RNaseH_domain"/>
</dbReference>
<sequence>MTRQYIIYTDGSTVNNGREGARGGYGVVCLFDRQLDTSGSFSFGNQTNNRYELEGIKKGIDIIRRVNHNHFIIRTDSEYSLKSVTQYVKTWKKNGWKTASGEDVKNKKLIEKIHRYVMMLADRGKIVKFEHVKGHGTDEFNIEADRLARAAATGSDAIHEEISSDEEDFYYTPITHSYDVDVEAMQAYFAKQLQLHVDHLTGANKNLEEQAEKSKPYIIYVKSSIAYHTGKARCGYAVVCASDRIKDAYGYFQHGKQTKERYELEGFFVATEMARTGKDMYYIFKCDSQDTLKMITESLEIWKQNDWKTSSGEPVQHRGLLQSIDRNLRKLCSDGVKIEFKHVRGNGMDYYNNIADELAQIGGNNNPVDTGEVVPAGLYQPICL</sequence>
<feature type="domain" description="RNase H type-1" evidence="2">
    <location>
        <begin position="213"/>
        <end position="364"/>
    </location>
</feature>
<organism evidence="4">
    <name type="scientific">Caenorhabditis brenneri</name>
    <name type="common">Nematode worm</name>
    <dbReference type="NCBI Taxonomy" id="135651"/>
    <lineage>
        <taxon>Eukaryota</taxon>
        <taxon>Metazoa</taxon>
        <taxon>Ecdysozoa</taxon>
        <taxon>Nematoda</taxon>
        <taxon>Chromadorea</taxon>
        <taxon>Rhabditida</taxon>
        <taxon>Rhabditina</taxon>
        <taxon>Rhabditomorpha</taxon>
        <taxon>Rhabditoidea</taxon>
        <taxon>Rhabditidae</taxon>
        <taxon>Peloderinae</taxon>
        <taxon>Caenorhabditis</taxon>
    </lineage>
</organism>
<dbReference type="eggNOG" id="KOG3752">
    <property type="taxonomic scope" value="Eukaryota"/>
</dbReference>
<dbReference type="GO" id="GO:0043137">
    <property type="term" value="P:DNA replication, removal of RNA primer"/>
    <property type="evidence" value="ECO:0007669"/>
    <property type="project" value="TreeGrafter"/>
</dbReference>
<evidence type="ECO:0000313" key="4">
    <source>
        <dbReference type="Proteomes" id="UP000008068"/>
    </source>
</evidence>
<dbReference type="PANTHER" id="PTHR10642:SF29">
    <property type="entry name" value="RNASE H TYPE-1 DOMAIN-CONTAINING PROTEIN"/>
    <property type="match status" value="1"/>
</dbReference>
<dbReference type="AlphaFoldDB" id="G0PFZ4"/>
<dbReference type="STRING" id="135651.G0PFZ4"/>
<dbReference type="Pfam" id="PF00075">
    <property type="entry name" value="RNase_H"/>
    <property type="match status" value="2"/>
</dbReference>
<evidence type="ECO:0000256" key="1">
    <source>
        <dbReference type="ARBA" id="ARBA00005300"/>
    </source>
</evidence>
<dbReference type="PROSITE" id="PS50879">
    <property type="entry name" value="RNASE_H_1"/>
    <property type="match status" value="2"/>
</dbReference>
<dbReference type="GO" id="GO:0004523">
    <property type="term" value="F:RNA-DNA hybrid ribonuclease activity"/>
    <property type="evidence" value="ECO:0007669"/>
    <property type="project" value="UniProtKB-EC"/>
</dbReference>
<comment type="similarity">
    <text evidence="1">Belongs to the RNase H family.</text>
</comment>
<dbReference type="GO" id="GO:0003676">
    <property type="term" value="F:nucleic acid binding"/>
    <property type="evidence" value="ECO:0007669"/>
    <property type="project" value="InterPro"/>
</dbReference>
<feature type="domain" description="RNase H type-1" evidence="2">
    <location>
        <begin position="1"/>
        <end position="153"/>
    </location>
</feature>
<dbReference type="Proteomes" id="UP000008068">
    <property type="component" value="Unassembled WGS sequence"/>
</dbReference>
<evidence type="ECO:0000313" key="3">
    <source>
        <dbReference type="EMBL" id="EGT54646.1"/>
    </source>
</evidence>
<gene>
    <name evidence="3" type="ORF">CAEBREN_25594</name>
</gene>
<protein>
    <recommendedName>
        <fullName evidence="2">RNase H type-1 domain-containing protein</fullName>
    </recommendedName>
</protein>
<dbReference type="EMBL" id="GL380390">
    <property type="protein sequence ID" value="EGT54646.1"/>
    <property type="molecule type" value="Genomic_DNA"/>
</dbReference>